<dbReference type="GO" id="GO:0004139">
    <property type="term" value="F:deoxyribose-phosphate aldolase activity"/>
    <property type="evidence" value="ECO:0007669"/>
    <property type="project" value="UniProtKB-UniRule"/>
</dbReference>
<dbReference type="GO" id="GO:0009264">
    <property type="term" value="P:deoxyribonucleotide catabolic process"/>
    <property type="evidence" value="ECO:0007669"/>
    <property type="project" value="UniProtKB-UniRule"/>
</dbReference>
<comment type="function">
    <text evidence="6 7">Catalyzes a reversible aldol reaction between acetaldehyde and D-glyceraldehyde 3-phosphate to generate 2-deoxy-D-ribose 5-phosphate.</text>
</comment>
<gene>
    <name evidence="7 8" type="primary">deoC</name>
    <name evidence="8" type="ORF">IAA81_01815</name>
</gene>
<dbReference type="InterPro" id="IPR028581">
    <property type="entry name" value="DeoC_typeI"/>
</dbReference>
<evidence type="ECO:0000256" key="2">
    <source>
        <dbReference type="ARBA" id="ARBA00022490"/>
    </source>
</evidence>
<feature type="active site" description="Proton donor/acceptor" evidence="7">
    <location>
        <position position="83"/>
    </location>
</feature>
<dbReference type="AlphaFoldDB" id="A0A9D9N1I2"/>
<dbReference type="PANTHER" id="PTHR10889">
    <property type="entry name" value="DEOXYRIBOSE-PHOSPHATE ALDOLASE"/>
    <property type="match status" value="1"/>
</dbReference>
<organism evidence="8 9">
    <name type="scientific">Candidatus Gallitreponema excrementavium</name>
    <dbReference type="NCBI Taxonomy" id="2840840"/>
    <lineage>
        <taxon>Bacteria</taxon>
        <taxon>Pseudomonadati</taxon>
        <taxon>Spirochaetota</taxon>
        <taxon>Spirochaetia</taxon>
        <taxon>Spirochaetales</taxon>
        <taxon>Candidatus Gallitreponema</taxon>
    </lineage>
</organism>
<evidence type="ECO:0000256" key="5">
    <source>
        <dbReference type="ARBA" id="ARBA00048791"/>
    </source>
</evidence>
<comment type="subcellular location">
    <subcellularLocation>
        <location evidence="7">Cytoplasm</location>
    </subcellularLocation>
</comment>
<dbReference type="GO" id="GO:0005737">
    <property type="term" value="C:cytoplasm"/>
    <property type="evidence" value="ECO:0007669"/>
    <property type="project" value="UniProtKB-SubCell"/>
</dbReference>
<evidence type="ECO:0000256" key="6">
    <source>
        <dbReference type="ARBA" id="ARBA00056337"/>
    </source>
</evidence>
<feature type="active site" description="Schiff-base intermediate with acetaldehyde" evidence="7">
    <location>
        <position position="153"/>
    </location>
</feature>
<evidence type="ECO:0000313" key="8">
    <source>
        <dbReference type="EMBL" id="MBO8456947.1"/>
    </source>
</evidence>
<dbReference type="GO" id="GO:0006018">
    <property type="term" value="P:2-deoxyribose 1-phosphate catabolic process"/>
    <property type="evidence" value="ECO:0007669"/>
    <property type="project" value="UniProtKB-UniRule"/>
</dbReference>
<dbReference type="SMART" id="SM01133">
    <property type="entry name" value="DeoC"/>
    <property type="match status" value="1"/>
</dbReference>
<feature type="active site" description="Proton donor/acceptor" evidence="7">
    <location>
        <position position="188"/>
    </location>
</feature>
<dbReference type="HAMAP" id="MF_00114">
    <property type="entry name" value="DeoC_type1"/>
    <property type="match status" value="1"/>
</dbReference>
<dbReference type="InterPro" id="IPR013785">
    <property type="entry name" value="Aldolase_TIM"/>
</dbReference>
<accession>A0A9D9N1I2</accession>
<dbReference type="PIRSF" id="PIRSF001357">
    <property type="entry name" value="DeoC"/>
    <property type="match status" value="1"/>
</dbReference>
<dbReference type="InterPro" id="IPR002915">
    <property type="entry name" value="DeoC/FbaB/LacD_aldolase"/>
</dbReference>
<dbReference type="FunFam" id="3.20.20.70:FF:000044">
    <property type="entry name" value="Deoxyribose-phosphate aldolase"/>
    <property type="match status" value="1"/>
</dbReference>
<dbReference type="Pfam" id="PF01791">
    <property type="entry name" value="DeoC"/>
    <property type="match status" value="1"/>
</dbReference>
<dbReference type="PANTHER" id="PTHR10889:SF1">
    <property type="entry name" value="DEOXYRIBOSE-PHOSPHATE ALDOLASE"/>
    <property type="match status" value="1"/>
</dbReference>
<dbReference type="EMBL" id="JADIMM010000023">
    <property type="protein sequence ID" value="MBO8456947.1"/>
    <property type="molecule type" value="Genomic_DNA"/>
</dbReference>
<reference evidence="8" key="1">
    <citation type="submission" date="2020-10" db="EMBL/GenBank/DDBJ databases">
        <authorList>
            <person name="Gilroy R."/>
        </authorList>
    </citation>
    <scope>NUCLEOTIDE SEQUENCE</scope>
    <source>
        <strain evidence="8">10532</strain>
    </source>
</reference>
<comment type="similarity">
    <text evidence="1 7">Belongs to the DeoC/FbaB aldolase family. DeoC type 1 subfamily.</text>
</comment>
<dbReference type="EC" id="4.1.2.4" evidence="7"/>
<sequence length="226" mass="23254">MDYTLLKPDASEDEIRKLCFEAIDYGFCSVCVNPANVALATALLASSPVKVCSVVAFPLGASATEVKVFEARHCVYTGCDEIDIVADIAGLISGDYRAVEKELAAVVAGARDAGRKSGRDIIVKVIIETALLPAKVIPEASRIVVNAGADFVKTSTGFARPLGNVPSGATVEAVSLIKSAVGNAVGIKASGGIGSLEKSIALIRAGATRLGVSSGVKIIEELRSCC</sequence>
<dbReference type="GO" id="GO:0016052">
    <property type="term" value="P:carbohydrate catabolic process"/>
    <property type="evidence" value="ECO:0007669"/>
    <property type="project" value="TreeGrafter"/>
</dbReference>
<evidence type="ECO:0000256" key="1">
    <source>
        <dbReference type="ARBA" id="ARBA00010936"/>
    </source>
</evidence>
<dbReference type="NCBIfam" id="TIGR00126">
    <property type="entry name" value="deoC"/>
    <property type="match status" value="1"/>
</dbReference>
<evidence type="ECO:0000256" key="4">
    <source>
        <dbReference type="ARBA" id="ARBA00023270"/>
    </source>
</evidence>
<proteinExistence type="inferred from homology"/>
<dbReference type="CDD" id="cd00959">
    <property type="entry name" value="DeoC"/>
    <property type="match status" value="1"/>
</dbReference>
<keyword evidence="2 7" id="KW-0963">Cytoplasm</keyword>
<reference evidence="8" key="2">
    <citation type="journal article" date="2021" name="PeerJ">
        <title>Extensive microbial diversity within the chicken gut microbiome revealed by metagenomics and culture.</title>
        <authorList>
            <person name="Gilroy R."/>
            <person name="Ravi A."/>
            <person name="Getino M."/>
            <person name="Pursley I."/>
            <person name="Horton D.L."/>
            <person name="Alikhan N.F."/>
            <person name="Baker D."/>
            <person name="Gharbi K."/>
            <person name="Hall N."/>
            <person name="Watson M."/>
            <person name="Adriaenssens E.M."/>
            <person name="Foster-Nyarko E."/>
            <person name="Jarju S."/>
            <person name="Secka A."/>
            <person name="Antonio M."/>
            <person name="Oren A."/>
            <person name="Chaudhuri R.R."/>
            <person name="La Ragione R."/>
            <person name="Hildebrand F."/>
            <person name="Pallen M.J."/>
        </authorList>
    </citation>
    <scope>NUCLEOTIDE SEQUENCE</scope>
    <source>
        <strain evidence="8">10532</strain>
    </source>
</reference>
<name>A0A9D9N1I2_9SPIR</name>
<comment type="catalytic activity">
    <reaction evidence="5 7">
        <text>2-deoxy-D-ribose 5-phosphate = D-glyceraldehyde 3-phosphate + acetaldehyde</text>
        <dbReference type="Rhea" id="RHEA:12821"/>
        <dbReference type="ChEBI" id="CHEBI:15343"/>
        <dbReference type="ChEBI" id="CHEBI:59776"/>
        <dbReference type="ChEBI" id="CHEBI:62877"/>
        <dbReference type="EC" id="4.1.2.4"/>
    </reaction>
</comment>
<comment type="caution">
    <text evidence="8">The sequence shown here is derived from an EMBL/GenBank/DDBJ whole genome shotgun (WGS) entry which is preliminary data.</text>
</comment>
<comment type="pathway">
    <text evidence="7">Carbohydrate degradation; 2-deoxy-D-ribose 1-phosphate degradation; D-glyceraldehyde 3-phosphate and acetaldehyde from 2-deoxy-alpha-D-ribose 1-phosphate: step 2/2.</text>
</comment>
<dbReference type="Proteomes" id="UP000823638">
    <property type="component" value="Unassembled WGS sequence"/>
</dbReference>
<evidence type="ECO:0000313" key="9">
    <source>
        <dbReference type="Proteomes" id="UP000823638"/>
    </source>
</evidence>
<evidence type="ECO:0000256" key="3">
    <source>
        <dbReference type="ARBA" id="ARBA00023239"/>
    </source>
</evidence>
<evidence type="ECO:0000256" key="7">
    <source>
        <dbReference type="HAMAP-Rule" id="MF_00114"/>
    </source>
</evidence>
<dbReference type="InterPro" id="IPR011343">
    <property type="entry name" value="DeoC"/>
</dbReference>
<dbReference type="SUPFAM" id="SSF51569">
    <property type="entry name" value="Aldolase"/>
    <property type="match status" value="1"/>
</dbReference>
<protein>
    <recommendedName>
        <fullName evidence="7">Deoxyribose-phosphate aldolase</fullName>
        <shortName evidence="7">DERA</shortName>
        <ecNumber evidence="7">4.1.2.4</ecNumber>
    </recommendedName>
    <alternativeName>
        <fullName evidence="7">2-deoxy-D-ribose 5-phosphate aldolase</fullName>
    </alternativeName>
    <alternativeName>
        <fullName evidence="7">Phosphodeoxyriboaldolase</fullName>
        <shortName evidence="7">Deoxyriboaldolase</shortName>
    </alternativeName>
</protein>
<dbReference type="Gene3D" id="3.20.20.70">
    <property type="entry name" value="Aldolase class I"/>
    <property type="match status" value="1"/>
</dbReference>
<keyword evidence="4 7" id="KW-0704">Schiff base</keyword>
<keyword evidence="3 7" id="KW-0456">Lyase</keyword>